<keyword evidence="11 12" id="KW-0472">Membrane</keyword>
<evidence type="ECO:0000256" key="12">
    <source>
        <dbReference type="SAM" id="Phobius"/>
    </source>
</evidence>
<evidence type="ECO:0000256" key="8">
    <source>
        <dbReference type="ARBA" id="ARBA00022741"/>
    </source>
</evidence>
<keyword evidence="7 12" id="KW-0812">Transmembrane</keyword>
<dbReference type="PANTHER" id="PTHR23033">
    <property type="entry name" value="BETA1,3-GALACTOSYLTRANSFERASE"/>
    <property type="match status" value="1"/>
</dbReference>
<evidence type="ECO:0000256" key="4">
    <source>
        <dbReference type="ARBA" id="ARBA00012557"/>
    </source>
</evidence>
<name>C5KJ59_PERM5</name>
<dbReference type="EC" id="2.4.1.122" evidence="4"/>
<dbReference type="GO" id="GO:0016020">
    <property type="term" value="C:membrane"/>
    <property type="evidence" value="ECO:0007669"/>
    <property type="project" value="UniProtKB-SubCell"/>
</dbReference>
<proteinExistence type="inferred from homology"/>
<evidence type="ECO:0000313" key="14">
    <source>
        <dbReference type="EMBL" id="EER15484.1"/>
    </source>
</evidence>
<reference evidence="14 15" key="1">
    <citation type="submission" date="2008-07" db="EMBL/GenBank/DDBJ databases">
        <authorList>
            <person name="El-Sayed N."/>
            <person name="Caler E."/>
            <person name="Inman J."/>
            <person name="Amedeo P."/>
            <person name="Hass B."/>
            <person name="Wortman J."/>
        </authorList>
    </citation>
    <scope>NUCLEOTIDE SEQUENCE [LARGE SCALE GENOMIC DNA]</scope>
    <source>
        <strain evidence="15">ATCC 50983 / TXsc</strain>
    </source>
</reference>
<dbReference type="GeneID" id="9046248"/>
<dbReference type="GO" id="GO:0016263">
    <property type="term" value="F:glycoprotein-N-acetylgalactosamine 3-beta-galactosyltransferase activity"/>
    <property type="evidence" value="ECO:0007669"/>
    <property type="project" value="UniProtKB-EC"/>
</dbReference>
<keyword evidence="10 12" id="KW-1133">Transmembrane helix</keyword>
<evidence type="ECO:0000256" key="1">
    <source>
        <dbReference type="ARBA" id="ARBA00004606"/>
    </source>
</evidence>
<keyword evidence="6" id="KW-0808">Transferase</keyword>
<dbReference type="InterPro" id="IPR026050">
    <property type="entry name" value="C1GALT1/C1GALT1_chp1"/>
</dbReference>
<evidence type="ECO:0000256" key="5">
    <source>
        <dbReference type="ARBA" id="ARBA00022676"/>
    </source>
</evidence>
<dbReference type="Gene3D" id="3.90.550.50">
    <property type="match status" value="1"/>
</dbReference>
<dbReference type="RefSeq" id="XP_002783688.1">
    <property type="nucleotide sequence ID" value="XM_002783642.1"/>
</dbReference>
<dbReference type="EMBL" id="GG673566">
    <property type="protein sequence ID" value="EER15484.1"/>
    <property type="molecule type" value="Genomic_DNA"/>
</dbReference>
<dbReference type="GO" id="GO:0000166">
    <property type="term" value="F:nucleotide binding"/>
    <property type="evidence" value="ECO:0007669"/>
    <property type="project" value="UniProtKB-KW"/>
</dbReference>
<evidence type="ECO:0000256" key="3">
    <source>
        <dbReference type="ARBA" id="ARBA00006462"/>
    </source>
</evidence>
<gene>
    <name evidence="14" type="ORF">Pmar_PMAR020345</name>
</gene>
<dbReference type="InterPro" id="IPR003378">
    <property type="entry name" value="Fringe-like_glycosylTrfase"/>
</dbReference>
<keyword evidence="15" id="KW-1185">Reference proteome</keyword>
<comment type="similarity">
    <text evidence="3">Belongs to the glycosyltransferase 31 family. Beta3-Gal-T subfamily.</text>
</comment>
<evidence type="ECO:0000259" key="13">
    <source>
        <dbReference type="Pfam" id="PF02434"/>
    </source>
</evidence>
<accession>C5KJ59</accession>
<dbReference type="AlphaFoldDB" id="C5KJ59"/>
<feature type="domain" description="Fringe-like glycosyltransferase" evidence="13">
    <location>
        <begin position="272"/>
        <end position="442"/>
    </location>
</feature>
<comment type="pathway">
    <text evidence="2">Protein modification; protein glycosylation.</text>
</comment>
<evidence type="ECO:0000256" key="9">
    <source>
        <dbReference type="ARBA" id="ARBA00022968"/>
    </source>
</evidence>
<keyword evidence="9" id="KW-0735">Signal-anchor</keyword>
<dbReference type="OrthoDB" id="421979at2759"/>
<evidence type="ECO:0000256" key="11">
    <source>
        <dbReference type="ARBA" id="ARBA00023136"/>
    </source>
</evidence>
<keyword evidence="8" id="KW-0547">Nucleotide-binding</keyword>
<evidence type="ECO:0000256" key="10">
    <source>
        <dbReference type="ARBA" id="ARBA00022989"/>
    </source>
</evidence>
<protein>
    <recommendedName>
        <fullName evidence="4">N-acetylgalactosaminide beta-1,3-galactosyltransferase</fullName>
        <ecNumber evidence="4">2.4.1.122</ecNumber>
    </recommendedName>
</protein>
<dbReference type="InParanoid" id="C5KJ59"/>
<evidence type="ECO:0000256" key="6">
    <source>
        <dbReference type="ARBA" id="ARBA00022679"/>
    </source>
</evidence>
<feature type="transmembrane region" description="Helical" evidence="12">
    <location>
        <begin position="7"/>
        <end position="25"/>
    </location>
</feature>
<evidence type="ECO:0000256" key="2">
    <source>
        <dbReference type="ARBA" id="ARBA00004922"/>
    </source>
</evidence>
<dbReference type="Proteomes" id="UP000007800">
    <property type="component" value="Unassembled WGS sequence"/>
</dbReference>
<dbReference type="Pfam" id="PF02434">
    <property type="entry name" value="Fringe"/>
    <property type="match status" value="1"/>
</dbReference>
<evidence type="ECO:0000256" key="7">
    <source>
        <dbReference type="ARBA" id="ARBA00022692"/>
    </source>
</evidence>
<keyword evidence="5" id="KW-0328">Glycosyltransferase</keyword>
<sequence>MASYPRQILQIVLLVIILVLIIRFWEADFTGLAQLERVADADKLNAATAPLSARYAALVHGKEEAECKGGPVLVLVVSGAPRSELIARDDSCSKKFDVVKAPFKAPGPLTVLKYLEQIPRKYTWVVLISSTSKIRPSLFLRLCRTLHVGEVYGVGENGEGKWFKHKSIVPSFGAGVVLSGDFARSIDTKKGKISKEGSSCRREHGFYHEHFLAACLQKHFSINITDSDGLLGCPGCATESLPGRCLNTETAEELLRSTVFTLMTDSPQECRIAMDAWAAPLTNRTYVFSSKNVSDIRSACPQANVIEVVDEHFMGWKHKRPYEQRPFVILEWIVRKFNEDEIKYIVGFDSDTAWNLNLLPSLLADLQPPRLSMHGYMYKAWGTTYPTGGAGVILTMSAAHALVNAANSGSCKMSNTNFDVMLGRCADAANVERVHVEGMWQQPVGTLPKSVLTAPWGVLSVHKYKSPQEVAEAFSLSGPCQ</sequence>
<comment type="subcellular location">
    <subcellularLocation>
        <location evidence="1">Membrane</location>
        <topology evidence="1">Single-pass type II membrane protein</topology>
    </subcellularLocation>
</comment>
<evidence type="ECO:0000313" key="15">
    <source>
        <dbReference type="Proteomes" id="UP000007800"/>
    </source>
</evidence>
<organism evidence="15">
    <name type="scientific">Perkinsus marinus (strain ATCC 50983 / TXsc)</name>
    <dbReference type="NCBI Taxonomy" id="423536"/>
    <lineage>
        <taxon>Eukaryota</taxon>
        <taxon>Sar</taxon>
        <taxon>Alveolata</taxon>
        <taxon>Perkinsozoa</taxon>
        <taxon>Perkinsea</taxon>
        <taxon>Perkinsida</taxon>
        <taxon>Perkinsidae</taxon>
        <taxon>Perkinsus</taxon>
    </lineage>
</organism>